<dbReference type="EMBL" id="SDWS01000003">
    <property type="protein sequence ID" value="RYB91622.1"/>
    <property type="molecule type" value="Genomic_DNA"/>
</dbReference>
<keyword evidence="2" id="KW-0233">DNA recombination</keyword>
<dbReference type="InterPro" id="IPR001494">
    <property type="entry name" value="Importin-beta_N"/>
</dbReference>
<dbReference type="PANTHER" id="PTHR30461">
    <property type="entry name" value="DNA-INVERTASE FROM LAMBDOID PROPHAGE"/>
    <property type="match status" value="1"/>
</dbReference>
<dbReference type="PROSITE" id="PS50166">
    <property type="entry name" value="IMPORTIN_B_NT"/>
    <property type="match status" value="1"/>
</dbReference>
<evidence type="ECO:0000256" key="3">
    <source>
        <dbReference type="SAM" id="MobiDB-lite"/>
    </source>
</evidence>
<gene>
    <name evidence="5" type="ORF">EUA06_09760</name>
</gene>
<dbReference type="OrthoDB" id="3217513at2"/>
<dbReference type="Pfam" id="PF13408">
    <property type="entry name" value="Zn_ribbon_recom"/>
    <property type="match status" value="1"/>
</dbReference>
<name>A0A4V1RKA7_9ACTN</name>
<dbReference type="GO" id="GO:0031267">
    <property type="term" value="F:small GTPase binding"/>
    <property type="evidence" value="ECO:0007669"/>
    <property type="project" value="InterPro"/>
</dbReference>
<dbReference type="Proteomes" id="UP000291838">
    <property type="component" value="Unassembled WGS sequence"/>
</dbReference>
<organism evidence="5 6">
    <name type="scientific">Nocardioides glacieisoli</name>
    <dbReference type="NCBI Taxonomy" id="1168730"/>
    <lineage>
        <taxon>Bacteria</taxon>
        <taxon>Bacillati</taxon>
        <taxon>Actinomycetota</taxon>
        <taxon>Actinomycetes</taxon>
        <taxon>Propionibacteriales</taxon>
        <taxon>Nocardioidaceae</taxon>
        <taxon>Nocardioides</taxon>
    </lineage>
</organism>
<dbReference type="PANTHER" id="PTHR30461:SF2">
    <property type="entry name" value="SERINE RECOMBINASE PINE-RELATED"/>
    <property type="match status" value="1"/>
</dbReference>
<evidence type="ECO:0000259" key="4">
    <source>
        <dbReference type="PROSITE" id="PS50166"/>
    </source>
</evidence>
<evidence type="ECO:0000313" key="6">
    <source>
        <dbReference type="Proteomes" id="UP000291838"/>
    </source>
</evidence>
<evidence type="ECO:0000256" key="2">
    <source>
        <dbReference type="ARBA" id="ARBA00023172"/>
    </source>
</evidence>
<dbReference type="Gene3D" id="3.90.1750.20">
    <property type="entry name" value="Putative Large Serine Recombinase, Chain B, Domain 2"/>
    <property type="match status" value="1"/>
</dbReference>
<protein>
    <recommendedName>
        <fullName evidence="4">Importin N-terminal domain-containing protein</fullName>
    </recommendedName>
</protein>
<comment type="caution">
    <text evidence="5">The sequence shown here is derived from an EMBL/GenBank/DDBJ whole genome shotgun (WGS) entry which is preliminary data.</text>
</comment>
<dbReference type="AlphaFoldDB" id="A0A4V1RKA7"/>
<evidence type="ECO:0000256" key="1">
    <source>
        <dbReference type="ARBA" id="ARBA00023125"/>
    </source>
</evidence>
<feature type="domain" description="Importin N-terminal" evidence="4">
    <location>
        <begin position="99"/>
        <end position="137"/>
    </location>
</feature>
<feature type="region of interest" description="Disordered" evidence="3">
    <location>
        <begin position="298"/>
        <end position="321"/>
    </location>
</feature>
<keyword evidence="1" id="KW-0238">DNA-binding</keyword>
<reference evidence="5 6" key="1">
    <citation type="submission" date="2019-01" db="EMBL/GenBank/DDBJ databases">
        <title>Novel species of Nocardioides.</title>
        <authorList>
            <person name="Liu Q."/>
            <person name="Xin Y.-H."/>
        </authorList>
    </citation>
    <scope>NUCLEOTIDE SEQUENCE [LARGE SCALE GENOMIC DNA]</scope>
    <source>
        <strain evidence="5 6">HLT3-15</strain>
    </source>
</reference>
<dbReference type="InterPro" id="IPR038109">
    <property type="entry name" value="DNA_bind_recomb_sf"/>
</dbReference>
<dbReference type="GO" id="GO:0000150">
    <property type="term" value="F:DNA strand exchange activity"/>
    <property type="evidence" value="ECO:0007669"/>
    <property type="project" value="TreeGrafter"/>
</dbReference>
<accession>A0A4V1RKA7</accession>
<dbReference type="GO" id="GO:0003677">
    <property type="term" value="F:DNA binding"/>
    <property type="evidence" value="ECO:0007669"/>
    <property type="project" value="UniProtKB-KW"/>
</dbReference>
<dbReference type="InterPro" id="IPR025827">
    <property type="entry name" value="Zn_ribbon_recom_dom"/>
</dbReference>
<proteinExistence type="predicted"/>
<keyword evidence="6" id="KW-1185">Reference proteome</keyword>
<dbReference type="GO" id="GO:0006886">
    <property type="term" value="P:intracellular protein transport"/>
    <property type="evidence" value="ECO:0007669"/>
    <property type="project" value="InterPro"/>
</dbReference>
<dbReference type="InterPro" id="IPR050639">
    <property type="entry name" value="SSR_resolvase"/>
</dbReference>
<sequence>MLKNRYYVGVVKYEGVEYPGKHEPLISEQLYAEVQRVRTSRHQSREKPRVHTHYLKGSVYCGNCGEPLTFERSRSRSGQLYDYFYCLGRQRLKNGCMFKAIQAHHVEDLIERHWSTVTIDADRLQSIRELVLDHLSTLLPTQSRAQDEAQTQLITLKRQSDRLMQAYYADAIDVSHLKQEQSKIAAATAHAEATLRRHATSEDLVVQKLTELCAVLADAQTYYRSAPNSLRRDLNQGMFDHLYIFDDEMVGSDLTEPYQRLLSDSLAGDLASERKRVQSELVRTSDLYLVPGVGESACRGDATSSTDLPSRHRRTSPEGRLGASLRLERPRGALPWERKNPGPVKVRGSNELLLVAGAGFEPATSGL</sequence>
<evidence type="ECO:0000313" key="5">
    <source>
        <dbReference type="EMBL" id="RYB91622.1"/>
    </source>
</evidence>